<dbReference type="EMBL" id="BNJG01000003">
    <property type="protein sequence ID" value="GHO59044.1"/>
    <property type="molecule type" value="Genomic_DNA"/>
</dbReference>
<gene>
    <name evidence="2" type="ORF">KSB_75190</name>
</gene>
<evidence type="ECO:0000313" key="2">
    <source>
        <dbReference type="EMBL" id="GHO59044.1"/>
    </source>
</evidence>
<comment type="caution">
    <text evidence="2">The sequence shown here is derived from an EMBL/GenBank/DDBJ whole genome shotgun (WGS) entry which is preliminary data.</text>
</comment>
<organism evidence="2 3">
    <name type="scientific">Ktedonobacter robiniae</name>
    <dbReference type="NCBI Taxonomy" id="2778365"/>
    <lineage>
        <taxon>Bacteria</taxon>
        <taxon>Bacillati</taxon>
        <taxon>Chloroflexota</taxon>
        <taxon>Ktedonobacteria</taxon>
        <taxon>Ktedonobacterales</taxon>
        <taxon>Ktedonobacteraceae</taxon>
        <taxon>Ktedonobacter</taxon>
    </lineage>
</organism>
<evidence type="ECO:0000256" key="1">
    <source>
        <dbReference type="SAM" id="MobiDB-lite"/>
    </source>
</evidence>
<sequence>MGRTGSIHSSVVPQNDQGIQRSVSGDVRTTWVESAPTQPERNGAFILSYEWKRDFPRRVLK</sequence>
<reference evidence="2 3" key="1">
    <citation type="journal article" date="2021" name="Int. J. Syst. Evol. Microbiol.">
        <title>Reticulibacter mediterranei gen. nov., sp. nov., within the new family Reticulibacteraceae fam. nov., and Ktedonospora formicarum gen. nov., sp. nov., Ktedonobacter robiniae sp. nov., Dictyobacter formicarum sp. nov. and Dictyobacter arantiisoli sp. nov., belonging to the class Ktedonobacteria.</title>
        <authorList>
            <person name="Yabe S."/>
            <person name="Zheng Y."/>
            <person name="Wang C.M."/>
            <person name="Sakai Y."/>
            <person name="Abe K."/>
            <person name="Yokota A."/>
            <person name="Donadio S."/>
            <person name="Cavaletti L."/>
            <person name="Monciardini P."/>
        </authorList>
    </citation>
    <scope>NUCLEOTIDE SEQUENCE [LARGE SCALE GENOMIC DNA]</scope>
    <source>
        <strain evidence="2 3">SOSP1-30</strain>
    </source>
</reference>
<name>A0ABQ3V1L8_9CHLR</name>
<keyword evidence="3" id="KW-1185">Reference proteome</keyword>
<protein>
    <submittedName>
        <fullName evidence="2">Uncharacterized protein</fullName>
    </submittedName>
</protein>
<feature type="compositionally biased region" description="Polar residues" evidence="1">
    <location>
        <begin position="1"/>
        <end position="23"/>
    </location>
</feature>
<feature type="region of interest" description="Disordered" evidence="1">
    <location>
        <begin position="1"/>
        <end position="25"/>
    </location>
</feature>
<dbReference type="Proteomes" id="UP000654345">
    <property type="component" value="Unassembled WGS sequence"/>
</dbReference>
<proteinExistence type="predicted"/>
<accession>A0ABQ3V1L8</accession>
<evidence type="ECO:0000313" key="3">
    <source>
        <dbReference type="Proteomes" id="UP000654345"/>
    </source>
</evidence>